<dbReference type="Proteomes" id="UP001172457">
    <property type="component" value="Chromosome 5"/>
</dbReference>
<keyword evidence="2" id="KW-1185">Reference proteome</keyword>
<reference evidence="1" key="1">
    <citation type="submission" date="2023-03" db="EMBL/GenBank/DDBJ databases">
        <title>Chromosome-scale reference genome and RAD-based genetic map of yellow starthistle (Centaurea solstitialis) reveal putative structural variation and QTLs associated with invader traits.</title>
        <authorList>
            <person name="Reatini B."/>
            <person name="Cang F.A."/>
            <person name="Jiang Q."/>
            <person name="Mckibben M.T.W."/>
            <person name="Barker M.S."/>
            <person name="Rieseberg L.H."/>
            <person name="Dlugosch K.M."/>
        </authorList>
    </citation>
    <scope>NUCLEOTIDE SEQUENCE</scope>
    <source>
        <strain evidence="1">CAN-66</strain>
        <tissue evidence="1">Leaf</tissue>
    </source>
</reference>
<sequence>MFVKNCSTSKKAIMIVYKAVGKLIYLSHTWPDISFAVWMVSAYMNRPIKDHQYVVLRILQYLKQSQGKGIFFSKTSKR</sequence>
<gene>
    <name evidence="1" type="ORF">OSB04_021663</name>
</gene>
<protein>
    <submittedName>
        <fullName evidence="1">Uncharacterized protein</fullName>
    </submittedName>
</protein>
<dbReference type="PANTHER" id="PTHR11439:SF463">
    <property type="entry name" value="REVERSE TRANSCRIPTASE TY1_COPIA-TYPE DOMAIN-CONTAINING PROTEIN"/>
    <property type="match status" value="1"/>
</dbReference>
<evidence type="ECO:0000313" key="2">
    <source>
        <dbReference type="Proteomes" id="UP001172457"/>
    </source>
</evidence>
<comment type="caution">
    <text evidence="1">The sequence shown here is derived from an EMBL/GenBank/DDBJ whole genome shotgun (WGS) entry which is preliminary data.</text>
</comment>
<organism evidence="1 2">
    <name type="scientific">Centaurea solstitialis</name>
    <name type="common">yellow star-thistle</name>
    <dbReference type="NCBI Taxonomy" id="347529"/>
    <lineage>
        <taxon>Eukaryota</taxon>
        <taxon>Viridiplantae</taxon>
        <taxon>Streptophyta</taxon>
        <taxon>Embryophyta</taxon>
        <taxon>Tracheophyta</taxon>
        <taxon>Spermatophyta</taxon>
        <taxon>Magnoliopsida</taxon>
        <taxon>eudicotyledons</taxon>
        <taxon>Gunneridae</taxon>
        <taxon>Pentapetalae</taxon>
        <taxon>asterids</taxon>
        <taxon>campanulids</taxon>
        <taxon>Asterales</taxon>
        <taxon>Asteraceae</taxon>
        <taxon>Carduoideae</taxon>
        <taxon>Cardueae</taxon>
        <taxon>Centaureinae</taxon>
        <taxon>Centaurea</taxon>
    </lineage>
</organism>
<name>A0AA38SUL2_9ASTR</name>
<evidence type="ECO:0000313" key="1">
    <source>
        <dbReference type="EMBL" id="KAJ9549120.1"/>
    </source>
</evidence>
<dbReference type="EMBL" id="JARYMX010000005">
    <property type="protein sequence ID" value="KAJ9549120.1"/>
    <property type="molecule type" value="Genomic_DNA"/>
</dbReference>
<dbReference type="AlphaFoldDB" id="A0AA38SUL2"/>
<accession>A0AA38SUL2</accession>
<proteinExistence type="predicted"/>
<dbReference type="PANTHER" id="PTHR11439">
    <property type="entry name" value="GAG-POL-RELATED RETROTRANSPOSON"/>
    <property type="match status" value="1"/>
</dbReference>